<sequence length="113" mass="13294">MKSEILMSDATNQVNNVHRRNKTRSNKQKKTRQAKEDSVRNTIKAEQTESTCSDLFPRAEDKEEQMQDAEADMIVIKYLRETLNKLMEINGNLRKEREELSDRSESRARYTTI</sequence>
<proteinExistence type="predicted"/>
<feature type="compositionally biased region" description="Polar residues" evidence="1">
    <location>
        <begin position="40"/>
        <end position="50"/>
    </location>
</feature>
<feature type="compositionally biased region" description="Basic residues" evidence="1">
    <location>
        <begin position="17"/>
        <end position="32"/>
    </location>
</feature>
<dbReference type="EMBL" id="HBNS01026647">
    <property type="protein sequence ID" value="CAE4618770.1"/>
    <property type="molecule type" value="Transcribed_RNA"/>
</dbReference>
<name>A0A7S4RM87_9STRA</name>
<organism evidence="2">
    <name type="scientific">Ditylum brightwellii</name>
    <dbReference type="NCBI Taxonomy" id="49249"/>
    <lineage>
        <taxon>Eukaryota</taxon>
        <taxon>Sar</taxon>
        <taxon>Stramenopiles</taxon>
        <taxon>Ochrophyta</taxon>
        <taxon>Bacillariophyta</taxon>
        <taxon>Mediophyceae</taxon>
        <taxon>Lithodesmiophycidae</taxon>
        <taxon>Lithodesmiales</taxon>
        <taxon>Lithodesmiaceae</taxon>
        <taxon>Ditylum</taxon>
    </lineage>
</organism>
<gene>
    <name evidence="2" type="ORF">DBRI00130_LOCUS20971</name>
</gene>
<evidence type="ECO:0000256" key="1">
    <source>
        <dbReference type="SAM" id="MobiDB-lite"/>
    </source>
</evidence>
<feature type="region of interest" description="Disordered" evidence="1">
    <location>
        <begin position="1"/>
        <end position="50"/>
    </location>
</feature>
<protein>
    <submittedName>
        <fullName evidence="2">Uncharacterized protein</fullName>
    </submittedName>
</protein>
<accession>A0A7S4RM87</accession>
<dbReference type="AlphaFoldDB" id="A0A7S4RM87"/>
<reference evidence="2" key="1">
    <citation type="submission" date="2021-01" db="EMBL/GenBank/DDBJ databases">
        <authorList>
            <person name="Corre E."/>
            <person name="Pelletier E."/>
            <person name="Niang G."/>
            <person name="Scheremetjew M."/>
            <person name="Finn R."/>
            <person name="Kale V."/>
            <person name="Holt S."/>
            <person name="Cochrane G."/>
            <person name="Meng A."/>
            <person name="Brown T."/>
            <person name="Cohen L."/>
        </authorList>
    </citation>
    <scope>NUCLEOTIDE SEQUENCE</scope>
    <source>
        <strain evidence="2">GSO104</strain>
    </source>
</reference>
<evidence type="ECO:0000313" key="2">
    <source>
        <dbReference type="EMBL" id="CAE4618770.1"/>
    </source>
</evidence>